<sequence>MKKQPTPGPVTNRAEALDRIKTAMVEKKLTQAELADASDCHEKTIQNLLGGRSVRDQTLFDVCMVLGLDFHGLRDAWHGESVAVDNGGMNAKTQGGVAPVYMGAYAQVAVDHYVGSYLTLRRSFSLPDTIVSYRTEISWDSEWPSLLFQERDRPDAPYAHRGRLYIPASSSFIHLVSLTKGAMRMIVVSQLDRAGEMRGIITTLNKQRATFIPVATAILYARRESFDGEAFGEITPKDSVYAEYKRLLDETVDEGYARLVG</sequence>
<accession>N0B5G4</accession>
<dbReference type="RefSeq" id="WP_015598803.1">
    <property type="nucleotide sequence ID" value="NC_021172.1"/>
</dbReference>
<evidence type="ECO:0000313" key="2">
    <source>
        <dbReference type="EMBL" id="AGK58784.1"/>
    </source>
</evidence>
<dbReference type="Pfam" id="PF13443">
    <property type="entry name" value="HTH_26"/>
    <property type="match status" value="1"/>
</dbReference>
<reference evidence="2 3" key="1">
    <citation type="journal article" date="2013" name="Genome Announc.">
        <title>Genome sequences for three denitrifying bacterial strains isolated from a uranium- and nitrate-contaminated subsurface environment.</title>
        <authorList>
            <person name="Venkatramanan R."/>
            <person name="Prakash O."/>
            <person name="Woyke T."/>
            <person name="Chain P."/>
            <person name="Goodwin L.A."/>
            <person name="Watson D."/>
            <person name="Brooks S."/>
            <person name="Kostka J.E."/>
            <person name="Green S.J."/>
        </authorList>
    </citation>
    <scope>NUCLEOTIDE SEQUENCE [LARGE SCALE GENOMIC DNA]</scope>
    <source>
        <strain evidence="2 3">1NES1</strain>
    </source>
</reference>
<dbReference type="GO" id="GO:0003677">
    <property type="term" value="F:DNA binding"/>
    <property type="evidence" value="ECO:0007669"/>
    <property type="project" value="InterPro"/>
</dbReference>
<dbReference type="InterPro" id="IPR010982">
    <property type="entry name" value="Lambda_DNA-bd_dom_sf"/>
</dbReference>
<gene>
    <name evidence="2" type="ORF">HYPDE_35563</name>
</gene>
<name>N0B5G4_9HYPH</name>
<dbReference type="eggNOG" id="COG1396">
    <property type="taxonomic scope" value="Bacteria"/>
</dbReference>
<dbReference type="SMART" id="SM00530">
    <property type="entry name" value="HTH_XRE"/>
    <property type="match status" value="1"/>
</dbReference>
<organism evidence="2 3">
    <name type="scientific">Hyphomicrobium denitrificans 1NES1</name>
    <dbReference type="NCBI Taxonomy" id="670307"/>
    <lineage>
        <taxon>Bacteria</taxon>
        <taxon>Pseudomonadati</taxon>
        <taxon>Pseudomonadota</taxon>
        <taxon>Alphaproteobacteria</taxon>
        <taxon>Hyphomicrobiales</taxon>
        <taxon>Hyphomicrobiaceae</taxon>
        <taxon>Hyphomicrobium</taxon>
    </lineage>
</organism>
<evidence type="ECO:0000313" key="3">
    <source>
        <dbReference type="Proteomes" id="UP000005952"/>
    </source>
</evidence>
<evidence type="ECO:0000259" key="1">
    <source>
        <dbReference type="PROSITE" id="PS50943"/>
    </source>
</evidence>
<dbReference type="Gene3D" id="1.10.260.40">
    <property type="entry name" value="lambda repressor-like DNA-binding domains"/>
    <property type="match status" value="1"/>
</dbReference>
<protein>
    <recommendedName>
        <fullName evidence="1">HTH cro/C1-type domain-containing protein</fullName>
    </recommendedName>
</protein>
<dbReference type="KEGG" id="hdt:HYPDE_35563"/>
<dbReference type="SUPFAM" id="SSF47413">
    <property type="entry name" value="lambda repressor-like DNA-binding domains"/>
    <property type="match status" value="1"/>
</dbReference>
<dbReference type="InterPro" id="IPR001387">
    <property type="entry name" value="Cro/C1-type_HTH"/>
</dbReference>
<dbReference type="AlphaFoldDB" id="N0B5G4"/>
<dbReference type="CDD" id="cd00093">
    <property type="entry name" value="HTH_XRE"/>
    <property type="match status" value="1"/>
</dbReference>
<dbReference type="HOGENOM" id="CLU_1114806_0_0_5"/>
<dbReference type="EMBL" id="CP005587">
    <property type="protein sequence ID" value="AGK58784.1"/>
    <property type="molecule type" value="Genomic_DNA"/>
</dbReference>
<dbReference type="STRING" id="670307.HYPDE_35563"/>
<dbReference type="PROSITE" id="PS50943">
    <property type="entry name" value="HTH_CROC1"/>
    <property type="match status" value="1"/>
</dbReference>
<keyword evidence="3" id="KW-1185">Reference proteome</keyword>
<feature type="domain" description="HTH cro/C1-type" evidence="1">
    <location>
        <begin position="20"/>
        <end position="73"/>
    </location>
</feature>
<proteinExistence type="predicted"/>
<dbReference type="Proteomes" id="UP000005952">
    <property type="component" value="Chromosome"/>
</dbReference>